<name>A0A396YT66_9LEPT</name>
<dbReference type="EMBL" id="QHCT01000010">
    <property type="protein sequence ID" value="RHX85133.1"/>
    <property type="molecule type" value="Genomic_DNA"/>
</dbReference>
<evidence type="ECO:0000313" key="2">
    <source>
        <dbReference type="Proteomes" id="UP000265798"/>
    </source>
</evidence>
<organism evidence="1 2">
    <name type="scientific">Leptospira stimsonii</name>
    <dbReference type="NCBI Taxonomy" id="2202203"/>
    <lineage>
        <taxon>Bacteria</taxon>
        <taxon>Pseudomonadati</taxon>
        <taxon>Spirochaetota</taxon>
        <taxon>Spirochaetia</taxon>
        <taxon>Leptospirales</taxon>
        <taxon>Leptospiraceae</taxon>
        <taxon>Leptospira</taxon>
    </lineage>
</organism>
<comment type="caution">
    <text evidence="1">The sequence shown here is derived from an EMBL/GenBank/DDBJ whole genome shotgun (WGS) entry which is preliminary data.</text>
</comment>
<proteinExistence type="predicted"/>
<protein>
    <submittedName>
        <fullName evidence="1">Uncharacterized protein</fullName>
    </submittedName>
</protein>
<dbReference type="Proteomes" id="UP000265798">
    <property type="component" value="Unassembled WGS sequence"/>
</dbReference>
<gene>
    <name evidence="1" type="ORF">DLM75_21915</name>
</gene>
<reference evidence="2" key="1">
    <citation type="submission" date="2018-05" db="EMBL/GenBank/DDBJ databases">
        <title>Leptospira yasudae sp. nov. and Leptospira stimsonii sp. nov., two pathogenic species of the genus Leptospira isolated from environmental sources.</title>
        <authorList>
            <person name="Casanovas-Massana A."/>
            <person name="Hamond C."/>
            <person name="Santos L.A."/>
            <person name="Hacker K.P."/>
            <person name="Balassiano I."/>
            <person name="Medeiros M.A."/>
            <person name="Reis M.G."/>
            <person name="Ko A.I."/>
            <person name="Wunder E.A."/>
        </authorList>
    </citation>
    <scope>NUCLEOTIDE SEQUENCE [LARGE SCALE GENOMIC DNA]</scope>
    <source>
        <strain evidence="2">Yale</strain>
    </source>
</reference>
<sequence length="80" mass="9493">MVEGFDRPCIFDFDLSNYIFFWNEFADSYSERILPPIRGYDILIFTILFSLFGVRPSMIHSAWLLGQNDSDSIVKKRKYE</sequence>
<evidence type="ECO:0000313" key="1">
    <source>
        <dbReference type="EMBL" id="RHX85133.1"/>
    </source>
</evidence>
<dbReference type="AlphaFoldDB" id="A0A396YT66"/>
<dbReference type="RefSeq" id="WP_118970637.1">
    <property type="nucleotide sequence ID" value="NZ_QHCT01000010.1"/>
</dbReference>
<accession>A0A396YT66</accession>